<reference evidence="2 3" key="1">
    <citation type="submission" date="2023-05" db="EMBL/GenBank/DDBJ databases">
        <title>Streptantibioticus silvisoli sp. nov., acidotolerant actinomycetes 1 from pine litter.</title>
        <authorList>
            <person name="Swiecimska M."/>
            <person name="Golinska P."/>
            <person name="Sangal V."/>
            <person name="Wachnowicz B."/>
            <person name="Goodfellow M."/>
        </authorList>
    </citation>
    <scope>NUCLEOTIDE SEQUENCE [LARGE SCALE GENOMIC DNA]</scope>
    <source>
        <strain evidence="2 3">DSM 42109</strain>
    </source>
</reference>
<protein>
    <submittedName>
        <fullName evidence="2">Uncharacterized protein</fullName>
    </submittedName>
</protein>
<evidence type="ECO:0000256" key="1">
    <source>
        <dbReference type="SAM" id="MobiDB-lite"/>
    </source>
</evidence>
<accession>A0ABT7A8Y1</accession>
<feature type="region of interest" description="Disordered" evidence="1">
    <location>
        <begin position="1"/>
        <end position="45"/>
    </location>
</feature>
<sequence length="45" mass="4652">MSLVRAAAGPHFTSYTAGCRAADGPQPQTKAAPHRAAEATNGEER</sequence>
<keyword evidence="3" id="KW-1185">Reference proteome</keyword>
<comment type="caution">
    <text evidence="2">The sequence shown here is derived from an EMBL/GenBank/DDBJ whole genome shotgun (WGS) entry which is preliminary data.</text>
</comment>
<name>A0ABT7A8Y1_9ACTN</name>
<dbReference type="RefSeq" id="WP_274045445.1">
    <property type="nucleotide sequence ID" value="NZ_JANCPR020000065.1"/>
</dbReference>
<organism evidence="2 3">
    <name type="scientific">Streptomyces iconiensis</name>
    <dbReference type="NCBI Taxonomy" id="1384038"/>
    <lineage>
        <taxon>Bacteria</taxon>
        <taxon>Bacillati</taxon>
        <taxon>Actinomycetota</taxon>
        <taxon>Actinomycetes</taxon>
        <taxon>Kitasatosporales</taxon>
        <taxon>Streptomycetaceae</taxon>
        <taxon>Streptomyces</taxon>
    </lineage>
</organism>
<gene>
    <name evidence="2" type="ORF">NMN56_038670</name>
</gene>
<proteinExistence type="predicted"/>
<evidence type="ECO:0000313" key="2">
    <source>
        <dbReference type="EMBL" id="MDJ1137781.1"/>
    </source>
</evidence>
<dbReference type="Proteomes" id="UP001214441">
    <property type="component" value="Unassembled WGS sequence"/>
</dbReference>
<dbReference type="EMBL" id="JANCPR020000065">
    <property type="protein sequence ID" value="MDJ1137781.1"/>
    <property type="molecule type" value="Genomic_DNA"/>
</dbReference>
<evidence type="ECO:0000313" key="3">
    <source>
        <dbReference type="Proteomes" id="UP001214441"/>
    </source>
</evidence>